<protein>
    <submittedName>
        <fullName evidence="1">Putative 50 kDa protein in type I retrotransposable element R1DM</fullName>
    </submittedName>
</protein>
<proteinExistence type="predicted"/>
<gene>
    <name evidence="1" type="primary">Y1R1_0</name>
    <name evidence="1" type="ORF">CM83_4122</name>
</gene>
<reference evidence="1" key="1">
    <citation type="journal article" date="2014" name="PLoS ONE">
        <title>Transcriptome-Based Identification of ABC Transporters in the Western Tarnished Plant Bug Lygus hesperus.</title>
        <authorList>
            <person name="Hull J.J."/>
            <person name="Chaney K."/>
            <person name="Geib S.M."/>
            <person name="Fabrick J.A."/>
            <person name="Brent C.S."/>
            <person name="Walsh D."/>
            <person name="Lavine L.C."/>
        </authorList>
    </citation>
    <scope>NUCLEOTIDE SEQUENCE</scope>
</reference>
<name>A0A0A9WWS7_LYGHE</name>
<organism evidence="1">
    <name type="scientific">Lygus hesperus</name>
    <name type="common">Western plant bug</name>
    <dbReference type="NCBI Taxonomy" id="30085"/>
    <lineage>
        <taxon>Eukaryota</taxon>
        <taxon>Metazoa</taxon>
        <taxon>Ecdysozoa</taxon>
        <taxon>Arthropoda</taxon>
        <taxon>Hexapoda</taxon>
        <taxon>Insecta</taxon>
        <taxon>Pterygota</taxon>
        <taxon>Neoptera</taxon>
        <taxon>Paraneoptera</taxon>
        <taxon>Hemiptera</taxon>
        <taxon>Heteroptera</taxon>
        <taxon>Panheteroptera</taxon>
        <taxon>Cimicomorpha</taxon>
        <taxon>Miridae</taxon>
        <taxon>Mirini</taxon>
        <taxon>Lygus</taxon>
    </lineage>
</organism>
<reference evidence="1" key="2">
    <citation type="submission" date="2014-07" db="EMBL/GenBank/DDBJ databases">
        <authorList>
            <person name="Hull J."/>
        </authorList>
    </citation>
    <scope>NUCLEOTIDE SEQUENCE</scope>
</reference>
<accession>A0A0A9WWS7</accession>
<dbReference type="EMBL" id="GBHO01031430">
    <property type="protein sequence ID" value="JAG12174.1"/>
    <property type="molecule type" value="Transcribed_RNA"/>
</dbReference>
<dbReference type="AlphaFoldDB" id="A0A0A9WWS7"/>
<evidence type="ECO:0000313" key="1">
    <source>
        <dbReference type="EMBL" id="JAG12174.1"/>
    </source>
</evidence>
<feature type="non-terminal residue" evidence="1">
    <location>
        <position position="1"/>
    </location>
</feature>
<sequence>LKLAFKFGKRNELTTNWVIQVTPNLRKKFLELKKVFLGWSSCKVEDYIRVARCYRCSGLNHVQKWCSAPSPRCGHCSENHETRDCGNKGSPPVCVNCKKYGLKHDHCANDKNCPSLANALQGLLNRTDYHGQRGTNI</sequence>